<feature type="transmembrane region" description="Helical" evidence="6">
    <location>
        <begin position="359"/>
        <end position="377"/>
    </location>
</feature>
<organism evidence="8 9">
    <name type="scientific">Georgenia faecalis</name>
    <dbReference type="NCBI Taxonomy" id="2483799"/>
    <lineage>
        <taxon>Bacteria</taxon>
        <taxon>Bacillati</taxon>
        <taxon>Actinomycetota</taxon>
        <taxon>Actinomycetes</taxon>
        <taxon>Micrococcales</taxon>
        <taxon>Bogoriellaceae</taxon>
        <taxon>Georgenia</taxon>
    </lineage>
</organism>
<feature type="transmembrane region" description="Helical" evidence="6">
    <location>
        <begin position="188"/>
        <end position="207"/>
    </location>
</feature>
<feature type="region of interest" description="Disordered" evidence="5">
    <location>
        <begin position="535"/>
        <end position="590"/>
    </location>
</feature>
<feature type="transmembrane region" description="Helical" evidence="6">
    <location>
        <begin position="329"/>
        <end position="347"/>
    </location>
</feature>
<evidence type="ECO:0000313" key="9">
    <source>
        <dbReference type="Proteomes" id="UP001595955"/>
    </source>
</evidence>
<feature type="transmembrane region" description="Helical" evidence="6">
    <location>
        <begin position="162"/>
        <end position="182"/>
    </location>
</feature>
<dbReference type="InterPro" id="IPR011701">
    <property type="entry name" value="MFS"/>
</dbReference>
<evidence type="ECO:0000256" key="6">
    <source>
        <dbReference type="SAM" id="Phobius"/>
    </source>
</evidence>
<dbReference type="RefSeq" id="WP_122822913.1">
    <property type="nucleotide sequence ID" value="NZ_CP033325.1"/>
</dbReference>
<keyword evidence="3 6" id="KW-1133">Transmembrane helix</keyword>
<accession>A0ABV9D5D4</accession>
<dbReference type="Gene3D" id="1.20.1720.10">
    <property type="entry name" value="Multidrug resistance protein D"/>
    <property type="match status" value="1"/>
</dbReference>
<proteinExistence type="predicted"/>
<feature type="transmembrane region" description="Helical" evidence="6">
    <location>
        <begin position="294"/>
        <end position="317"/>
    </location>
</feature>
<dbReference type="SUPFAM" id="SSF103473">
    <property type="entry name" value="MFS general substrate transporter"/>
    <property type="match status" value="1"/>
</dbReference>
<dbReference type="EMBL" id="JBHSGF010000001">
    <property type="protein sequence ID" value="MFC4553671.1"/>
    <property type="molecule type" value="Genomic_DNA"/>
</dbReference>
<feature type="transmembrane region" description="Helical" evidence="6">
    <location>
        <begin position="126"/>
        <end position="150"/>
    </location>
</feature>
<dbReference type="InterPro" id="IPR036259">
    <property type="entry name" value="MFS_trans_sf"/>
</dbReference>
<dbReference type="Pfam" id="PF07690">
    <property type="entry name" value="MFS_1"/>
    <property type="match status" value="1"/>
</dbReference>
<evidence type="ECO:0000313" key="8">
    <source>
        <dbReference type="EMBL" id="MFC4553671.1"/>
    </source>
</evidence>
<protein>
    <submittedName>
        <fullName evidence="8">MDR family MFS transporter</fullName>
    </submittedName>
</protein>
<evidence type="ECO:0000256" key="5">
    <source>
        <dbReference type="SAM" id="MobiDB-lite"/>
    </source>
</evidence>
<evidence type="ECO:0000259" key="7">
    <source>
        <dbReference type="PROSITE" id="PS50850"/>
    </source>
</evidence>
<feature type="transmembrane region" description="Helical" evidence="6">
    <location>
        <begin position="429"/>
        <end position="451"/>
    </location>
</feature>
<feature type="transmembrane region" description="Helical" evidence="6">
    <location>
        <begin position="383"/>
        <end position="408"/>
    </location>
</feature>
<dbReference type="Proteomes" id="UP001595955">
    <property type="component" value="Unassembled WGS sequence"/>
</dbReference>
<comment type="caution">
    <text evidence="8">The sequence shown here is derived from an EMBL/GenBank/DDBJ whole genome shotgun (WGS) entry which is preliminary data.</text>
</comment>
<feature type="transmembrane region" description="Helical" evidence="6">
    <location>
        <begin position="35"/>
        <end position="57"/>
    </location>
</feature>
<evidence type="ECO:0000256" key="2">
    <source>
        <dbReference type="ARBA" id="ARBA00022692"/>
    </source>
</evidence>
<dbReference type="PRINTS" id="PR01036">
    <property type="entry name" value="TCRTETB"/>
</dbReference>
<sequence>MRIGRNKAERLAGTARAKGGRSPAEEKRHREIMEVFTGLLLALFVAMLSGTIVGNALPVIIADLNGTQLQYTWIVTASLLASTAATPIFGKLADLFDKKKLLLLSIVLFSAGSLLAGMATSANTLIAYRVVQGVGMGAQMALVQTVIASIISPRERGKYNGYMGAVMAVATVSGPLIGGVIVDTPWLGWRWCYWSAVPFSLLAVWVLHRRLHITQTVRRKPSIDYWGAALITLAVTDLLLWLSFADSSFAWVSWPSAAMLVGGIAAIVLFVWVEKRAAEPIIPLWILTERTTALSIVASFSVGTVMFAAPVFLGQYFQIGRGYGPAEAGLMMVPMMLGVFLASTIAGRLVSSQGTWKRYVVGGISVMTVGVALMSTVGVSTPLWLVAIYLALVGAGQGASMQNLVLAVQNTVRLENMGVASSAVAFFRSLGGAIGVQVLGALLSVHIASLLTGRLADAGYPAEATAGAGGGGSLDLTTLPEGLEAIVRGAYGDGMDVIFLVMTGFNLVALAAALAMRNSVLRSTVDIEVSKAVADAAAPPPERDHGGGAARPEESPGRLTGAPERPDGPPQGMPGARSDRAEDDGAPAAP</sequence>
<feature type="compositionally biased region" description="Basic and acidic residues" evidence="5">
    <location>
        <begin position="541"/>
        <end position="556"/>
    </location>
</feature>
<evidence type="ECO:0000256" key="4">
    <source>
        <dbReference type="ARBA" id="ARBA00023136"/>
    </source>
</evidence>
<dbReference type="PANTHER" id="PTHR23501:SF197">
    <property type="entry name" value="COMD"/>
    <property type="match status" value="1"/>
</dbReference>
<feature type="transmembrane region" description="Helical" evidence="6">
    <location>
        <begin position="251"/>
        <end position="273"/>
    </location>
</feature>
<gene>
    <name evidence="8" type="ORF">ACFO3F_00255</name>
</gene>
<keyword evidence="4 6" id="KW-0472">Membrane</keyword>
<dbReference type="InterPro" id="IPR020846">
    <property type="entry name" value="MFS_dom"/>
</dbReference>
<name>A0ABV9D5D4_9MICO</name>
<feature type="transmembrane region" description="Helical" evidence="6">
    <location>
        <begin position="497"/>
        <end position="516"/>
    </location>
</feature>
<dbReference type="PANTHER" id="PTHR23501">
    <property type="entry name" value="MAJOR FACILITATOR SUPERFAMILY"/>
    <property type="match status" value="1"/>
</dbReference>
<feature type="transmembrane region" description="Helical" evidence="6">
    <location>
        <begin position="101"/>
        <end position="120"/>
    </location>
</feature>
<feature type="transmembrane region" description="Helical" evidence="6">
    <location>
        <begin position="228"/>
        <end position="245"/>
    </location>
</feature>
<comment type="subcellular location">
    <subcellularLocation>
        <location evidence="1">Cell membrane</location>
        <topology evidence="1">Multi-pass membrane protein</topology>
    </subcellularLocation>
</comment>
<dbReference type="CDD" id="cd17502">
    <property type="entry name" value="MFS_Azr1_MDR_like"/>
    <property type="match status" value="1"/>
</dbReference>
<evidence type="ECO:0000256" key="1">
    <source>
        <dbReference type="ARBA" id="ARBA00004651"/>
    </source>
</evidence>
<feature type="domain" description="Major facilitator superfamily (MFS) profile" evidence="7">
    <location>
        <begin position="35"/>
        <end position="521"/>
    </location>
</feature>
<keyword evidence="9" id="KW-1185">Reference proteome</keyword>
<feature type="compositionally biased region" description="Acidic residues" evidence="5">
    <location>
        <begin position="581"/>
        <end position="590"/>
    </location>
</feature>
<keyword evidence="2 6" id="KW-0812">Transmembrane</keyword>
<evidence type="ECO:0000256" key="3">
    <source>
        <dbReference type="ARBA" id="ARBA00022989"/>
    </source>
</evidence>
<dbReference type="Gene3D" id="1.20.1250.20">
    <property type="entry name" value="MFS general substrate transporter like domains"/>
    <property type="match status" value="1"/>
</dbReference>
<dbReference type="PROSITE" id="PS50850">
    <property type="entry name" value="MFS"/>
    <property type="match status" value="1"/>
</dbReference>
<reference evidence="9" key="1">
    <citation type="journal article" date="2019" name="Int. J. Syst. Evol. Microbiol.">
        <title>The Global Catalogue of Microorganisms (GCM) 10K type strain sequencing project: providing services to taxonomists for standard genome sequencing and annotation.</title>
        <authorList>
            <consortium name="The Broad Institute Genomics Platform"/>
            <consortium name="The Broad Institute Genome Sequencing Center for Infectious Disease"/>
            <person name="Wu L."/>
            <person name="Ma J."/>
        </authorList>
    </citation>
    <scope>NUCLEOTIDE SEQUENCE [LARGE SCALE GENOMIC DNA]</scope>
    <source>
        <strain evidence="9">JCM 3369</strain>
    </source>
</reference>
<feature type="transmembrane region" description="Helical" evidence="6">
    <location>
        <begin position="69"/>
        <end position="89"/>
    </location>
</feature>